<evidence type="ECO:0000256" key="7">
    <source>
        <dbReference type="ARBA" id="ARBA00022908"/>
    </source>
</evidence>
<dbReference type="GO" id="GO:0009037">
    <property type="term" value="F:tyrosine-based site-specific recombinase activity"/>
    <property type="evidence" value="ECO:0007669"/>
    <property type="project" value="UniProtKB-UniRule"/>
</dbReference>
<feature type="active site" evidence="11">
    <location>
        <position position="170"/>
    </location>
</feature>
<comment type="function">
    <text evidence="11">Site-specific tyrosine recombinase, which acts by catalyzing the cutting and rejoining of the recombining DNA molecules. The XerC-XerD complex is essential to convert dimers of the bacterial chromosome into monomers to permit their segregation at cell division. It also contributes to the segregational stability of plasmids.</text>
</comment>
<dbReference type="Gene3D" id="1.10.150.130">
    <property type="match status" value="1"/>
</dbReference>
<dbReference type="CDD" id="cd00798">
    <property type="entry name" value="INT_XerDC_C"/>
    <property type="match status" value="1"/>
</dbReference>
<dbReference type="PANTHER" id="PTHR30349:SF81">
    <property type="entry name" value="TYROSINE RECOMBINASE XERC"/>
    <property type="match status" value="1"/>
</dbReference>
<feature type="active site" description="O-(3'-phospho-DNA)-tyrosine intermediate" evidence="11">
    <location>
        <position position="276"/>
    </location>
</feature>
<keyword evidence="8 11" id="KW-0238">DNA-binding</keyword>
<dbReference type="Proteomes" id="UP000230956">
    <property type="component" value="Unassembled WGS sequence"/>
</dbReference>
<dbReference type="EMBL" id="PFNG01000214">
    <property type="protein sequence ID" value="PIZ36102.1"/>
    <property type="molecule type" value="Genomic_DNA"/>
</dbReference>
<dbReference type="NCBIfam" id="TIGR02225">
    <property type="entry name" value="recomb_XerD"/>
    <property type="match status" value="1"/>
</dbReference>
<comment type="similarity">
    <text evidence="2 11">Belongs to the 'phage' integrase family. XerD subfamily.</text>
</comment>
<dbReference type="InterPro" id="IPR044068">
    <property type="entry name" value="CB"/>
</dbReference>
<dbReference type="GO" id="GO:0051301">
    <property type="term" value="P:cell division"/>
    <property type="evidence" value="ECO:0007669"/>
    <property type="project" value="UniProtKB-KW"/>
</dbReference>
<feature type="active site" evidence="11">
    <location>
        <position position="244"/>
    </location>
</feature>
<name>A0A2M7T615_9ACTN</name>
<dbReference type="PROSITE" id="PS51898">
    <property type="entry name" value="TYR_RECOMBINASE"/>
    <property type="match status" value="1"/>
</dbReference>
<dbReference type="InterPro" id="IPR050090">
    <property type="entry name" value="Tyrosine_recombinase_XerCD"/>
</dbReference>
<organism evidence="14 15">
    <name type="scientific">Candidatus Aquicultor secundus</name>
    <dbReference type="NCBI Taxonomy" id="1973895"/>
    <lineage>
        <taxon>Bacteria</taxon>
        <taxon>Bacillati</taxon>
        <taxon>Actinomycetota</taxon>
        <taxon>Candidatus Aquicultoria</taxon>
        <taxon>Candidatus Aquicultorales</taxon>
        <taxon>Candidatus Aquicultoraceae</taxon>
        <taxon>Candidatus Aquicultor</taxon>
    </lineage>
</organism>
<dbReference type="PROSITE" id="PS51900">
    <property type="entry name" value="CB"/>
    <property type="match status" value="1"/>
</dbReference>
<keyword evidence="7 11" id="KW-0229">DNA integration</keyword>
<dbReference type="Gene3D" id="1.10.443.10">
    <property type="entry name" value="Intergrase catalytic core"/>
    <property type="match status" value="1"/>
</dbReference>
<gene>
    <name evidence="11" type="primary">xerD</name>
    <name evidence="14" type="ORF">COY37_09120</name>
</gene>
<evidence type="ECO:0000256" key="1">
    <source>
        <dbReference type="ARBA" id="ARBA00004496"/>
    </source>
</evidence>
<accession>A0A2M7T615</accession>
<evidence type="ECO:0000259" key="12">
    <source>
        <dbReference type="PROSITE" id="PS51898"/>
    </source>
</evidence>
<sequence>MTLELLDDFLNYLSVEKGLAKNTLEAYSRDLIAYLGYLSNAGVTSFTAVTYEHVLNYLHELHKEYADTSVARKLAAIKAFHKFLVREGITENLPTSDIKTPKIAQKLPKVLSAKQIGKLLNQPMGIGKYAMRDRAILELLYSCGMRVSELVSLDVGDIDPRHGYLRCLGKGSKERIIPLGSYAIEALTEYSNKSRRELVKEGTWPPEFFLNNRGTRLTRVSCWKIVKKYAEKAGIGDIYPHLLRHSFATHLLTNGADLRAVQELLGHADISTTQIYTHVTKDKLRVVYERTHPKARKK</sequence>
<dbReference type="InterPro" id="IPR013762">
    <property type="entry name" value="Integrase-like_cat_sf"/>
</dbReference>
<evidence type="ECO:0000259" key="13">
    <source>
        <dbReference type="PROSITE" id="PS51900"/>
    </source>
</evidence>
<dbReference type="GO" id="GO:0003677">
    <property type="term" value="F:DNA binding"/>
    <property type="evidence" value="ECO:0007669"/>
    <property type="project" value="UniProtKB-UniRule"/>
</dbReference>
<dbReference type="InterPro" id="IPR010998">
    <property type="entry name" value="Integrase_recombinase_N"/>
</dbReference>
<evidence type="ECO:0000256" key="4">
    <source>
        <dbReference type="ARBA" id="ARBA00022490"/>
    </source>
</evidence>
<comment type="subunit">
    <text evidence="11">Forms a cyclic heterotetrameric complex composed of two molecules of XerC and two molecules of XerD.</text>
</comment>
<dbReference type="HAMAP" id="MF_01807">
    <property type="entry name" value="Recomb_XerD"/>
    <property type="match status" value="1"/>
</dbReference>
<dbReference type="AlphaFoldDB" id="A0A2M7T615"/>
<evidence type="ECO:0000256" key="10">
    <source>
        <dbReference type="ARBA" id="ARBA00023306"/>
    </source>
</evidence>
<feature type="active site" evidence="11">
    <location>
        <position position="146"/>
    </location>
</feature>
<evidence type="ECO:0000313" key="14">
    <source>
        <dbReference type="EMBL" id="PIZ36102.1"/>
    </source>
</evidence>
<dbReference type="NCBIfam" id="NF040815">
    <property type="entry name" value="recomb_XerA_Arch"/>
    <property type="match status" value="1"/>
</dbReference>
<dbReference type="HAMAP" id="MF_01808">
    <property type="entry name" value="Recomb_XerC_XerD"/>
    <property type="match status" value="1"/>
</dbReference>
<dbReference type="InterPro" id="IPR004107">
    <property type="entry name" value="Integrase_SAM-like_N"/>
</dbReference>
<feature type="domain" description="Core-binding (CB)" evidence="13">
    <location>
        <begin position="1"/>
        <end position="85"/>
    </location>
</feature>
<comment type="subcellular location">
    <subcellularLocation>
        <location evidence="1 11">Cytoplasm</location>
    </subcellularLocation>
</comment>
<evidence type="ECO:0000256" key="8">
    <source>
        <dbReference type="ARBA" id="ARBA00023125"/>
    </source>
</evidence>
<dbReference type="NCBIfam" id="NF001399">
    <property type="entry name" value="PRK00283.1"/>
    <property type="match status" value="1"/>
</dbReference>
<reference evidence="15" key="1">
    <citation type="submission" date="2017-09" db="EMBL/GenBank/DDBJ databases">
        <title>Depth-based differentiation of microbial function through sediment-hosted aquifers and enrichment of novel symbionts in the deep terrestrial subsurface.</title>
        <authorList>
            <person name="Probst A.J."/>
            <person name="Ladd B."/>
            <person name="Jarett J.K."/>
            <person name="Geller-Mcgrath D.E."/>
            <person name="Sieber C.M.K."/>
            <person name="Emerson J.B."/>
            <person name="Anantharaman K."/>
            <person name="Thomas B.C."/>
            <person name="Malmstrom R."/>
            <person name="Stieglmeier M."/>
            <person name="Klingl A."/>
            <person name="Woyke T."/>
            <person name="Ryan C.M."/>
            <person name="Banfield J.F."/>
        </authorList>
    </citation>
    <scope>NUCLEOTIDE SEQUENCE [LARGE SCALE GENOMIC DNA]</scope>
</reference>
<dbReference type="InterPro" id="IPR023009">
    <property type="entry name" value="Tyrosine_recombinase_XerC/XerD"/>
</dbReference>
<feature type="active site" evidence="11">
    <location>
        <position position="267"/>
    </location>
</feature>
<dbReference type="InterPro" id="IPR002104">
    <property type="entry name" value="Integrase_catalytic"/>
</dbReference>
<feature type="domain" description="Tyr recombinase" evidence="12">
    <location>
        <begin position="106"/>
        <end position="289"/>
    </location>
</feature>
<protein>
    <recommendedName>
        <fullName evidence="3 11">Tyrosine recombinase XerD</fullName>
    </recommendedName>
</protein>
<comment type="caution">
    <text evidence="14">The sequence shown here is derived from an EMBL/GenBank/DDBJ whole genome shotgun (WGS) entry which is preliminary data.</text>
</comment>
<evidence type="ECO:0000256" key="2">
    <source>
        <dbReference type="ARBA" id="ARBA00010450"/>
    </source>
</evidence>
<feature type="active site" evidence="11">
    <location>
        <position position="241"/>
    </location>
</feature>
<keyword evidence="6 11" id="KW-0159">Chromosome partition</keyword>
<dbReference type="GO" id="GO:0007059">
    <property type="term" value="P:chromosome segregation"/>
    <property type="evidence" value="ECO:0007669"/>
    <property type="project" value="UniProtKB-UniRule"/>
</dbReference>
<evidence type="ECO:0000313" key="15">
    <source>
        <dbReference type="Proteomes" id="UP000230956"/>
    </source>
</evidence>
<evidence type="ECO:0000256" key="5">
    <source>
        <dbReference type="ARBA" id="ARBA00022618"/>
    </source>
</evidence>
<dbReference type="SUPFAM" id="SSF56349">
    <property type="entry name" value="DNA breaking-rejoining enzymes"/>
    <property type="match status" value="1"/>
</dbReference>
<evidence type="ECO:0000256" key="9">
    <source>
        <dbReference type="ARBA" id="ARBA00023172"/>
    </source>
</evidence>
<dbReference type="InterPro" id="IPR011010">
    <property type="entry name" value="DNA_brk_join_enz"/>
</dbReference>
<keyword evidence="9 11" id="KW-0233">DNA recombination</keyword>
<keyword evidence="10 11" id="KW-0131">Cell cycle</keyword>
<dbReference type="PANTHER" id="PTHR30349">
    <property type="entry name" value="PHAGE INTEGRASE-RELATED"/>
    <property type="match status" value="1"/>
</dbReference>
<evidence type="ECO:0000256" key="11">
    <source>
        <dbReference type="HAMAP-Rule" id="MF_01807"/>
    </source>
</evidence>
<evidence type="ECO:0000256" key="3">
    <source>
        <dbReference type="ARBA" id="ARBA00015810"/>
    </source>
</evidence>
<dbReference type="InterPro" id="IPR011932">
    <property type="entry name" value="Recomb_XerD"/>
</dbReference>
<keyword evidence="4 11" id="KW-0963">Cytoplasm</keyword>
<evidence type="ECO:0000256" key="6">
    <source>
        <dbReference type="ARBA" id="ARBA00022829"/>
    </source>
</evidence>
<dbReference type="Pfam" id="PF02899">
    <property type="entry name" value="Phage_int_SAM_1"/>
    <property type="match status" value="1"/>
</dbReference>
<dbReference type="GO" id="GO:0005737">
    <property type="term" value="C:cytoplasm"/>
    <property type="evidence" value="ECO:0007669"/>
    <property type="project" value="UniProtKB-SubCell"/>
</dbReference>
<keyword evidence="5 11" id="KW-0132">Cell division</keyword>
<proteinExistence type="inferred from homology"/>
<dbReference type="RefSeq" id="WP_286679077.1">
    <property type="nucleotide sequence ID" value="NZ_MNXI01000125.1"/>
</dbReference>
<dbReference type="GO" id="GO:0006313">
    <property type="term" value="P:DNA transposition"/>
    <property type="evidence" value="ECO:0007669"/>
    <property type="project" value="UniProtKB-UniRule"/>
</dbReference>
<dbReference type="Pfam" id="PF00589">
    <property type="entry name" value="Phage_integrase"/>
    <property type="match status" value="1"/>
</dbReference>